<protein>
    <submittedName>
        <fullName evidence="2">ATP synthase F0 subunit 8</fullName>
    </submittedName>
</protein>
<evidence type="ECO:0000256" key="1">
    <source>
        <dbReference type="SAM" id="Phobius"/>
    </source>
</evidence>
<name>E0XLE3_TANOR</name>
<gene>
    <name evidence="2" type="primary">ATP8</name>
</gene>
<dbReference type="GeneID" id="9728718"/>
<accession>E0XLE3</accession>
<sequence>MPQMMPMNWMVIPLFMFMLIFTIMVNLYFCSSQKVAAKNFLDTKLLFKHWKW</sequence>
<evidence type="ECO:0000313" key="2">
    <source>
        <dbReference type="EMBL" id="ADB91988.1"/>
    </source>
</evidence>
<feature type="transmembrane region" description="Helical" evidence="1">
    <location>
        <begin position="6"/>
        <end position="29"/>
    </location>
</feature>
<dbReference type="EMBL" id="GU370074">
    <property type="protein sequence ID" value="ADB91988.1"/>
    <property type="molecule type" value="Genomic_DNA"/>
</dbReference>
<geneLocation type="mitochondrion" evidence="2"/>
<keyword evidence="2" id="KW-0496">Mitochondrion</keyword>
<dbReference type="CTD" id="4509"/>
<dbReference type="AlphaFoldDB" id="E0XLE3"/>
<organism evidence="2">
    <name type="scientific">Tanystylum orbiculare</name>
    <name type="common">Sea spider</name>
    <name type="synonym">Clotenia orbiculare</name>
    <dbReference type="NCBI Taxonomy" id="88027"/>
    <lineage>
        <taxon>Eukaryota</taxon>
        <taxon>Metazoa</taxon>
        <taxon>Ecdysozoa</taxon>
        <taxon>Arthropoda</taxon>
        <taxon>Chelicerata</taxon>
        <taxon>Pycnogonida</taxon>
        <taxon>Pantopoda</taxon>
        <taxon>Tanystylum</taxon>
    </lineage>
</organism>
<keyword evidence="1" id="KW-1133">Transmembrane helix</keyword>
<dbReference type="RefSeq" id="YP_003891052.1">
    <property type="nucleotide sequence ID" value="NC_014505.1"/>
</dbReference>
<keyword evidence="1" id="KW-0472">Membrane</keyword>
<proteinExistence type="predicted"/>
<reference evidence="2" key="1">
    <citation type="journal article" date="2010" name="Mol. Phylogenet. Evol.">
        <title>Rare genomic changes and mitochondrial sequences provide independent support for congruent relationships among the sea spiders (Arthropoda, Pycnogonida).</title>
        <authorList>
            <person name="Masta S.E."/>
            <person name="McCall A."/>
            <person name="Longhorn S.J."/>
        </authorList>
    </citation>
    <scope>NUCLEOTIDE SEQUENCE</scope>
</reference>
<keyword evidence="1" id="KW-0812">Transmembrane</keyword>